<proteinExistence type="predicted"/>
<protein>
    <recommendedName>
        <fullName evidence="2">Outer membrane lipoprotein BamD-like domain-containing protein</fullName>
    </recommendedName>
</protein>
<sequence length="78" mass="8702">MALGLFLSGQLMAGPANQRLNASQSRKLFEQGVEHYNAGRYYSALDIFRRLKNHPPGQSPQLTASTLMCMKSYARVGR</sequence>
<organism evidence="1">
    <name type="scientific">marine metagenome</name>
    <dbReference type="NCBI Taxonomy" id="408172"/>
    <lineage>
        <taxon>unclassified sequences</taxon>
        <taxon>metagenomes</taxon>
        <taxon>ecological metagenomes</taxon>
    </lineage>
</organism>
<dbReference type="AlphaFoldDB" id="A0A383DYE8"/>
<evidence type="ECO:0008006" key="2">
    <source>
        <dbReference type="Google" id="ProtNLM"/>
    </source>
</evidence>
<evidence type="ECO:0000313" key="1">
    <source>
        <dbReference type="EMBL" id="SVE49263.1"/>
    </source>
</evidence>
<name>A0A383DYE8_9ZZZZ</name>
<gene>
    <name evidence="1" type="ORF">METZ01_LOCUS502117</name>
</gene>
<dbReference type="EMBL" id="UINC01221079">
    <property type="protein sequence ID" value="SVE49263.1"/>
    <property type="molecule type" value="Genomic_DNA"/>
</dbReference>
<accession>A0A383DYE8</accession>
<feature type="non-terminal residue" evidence="1">
    <location>
        <position position="78"/>
    </location>
</feature>
<reference evidence="1" key="1">
    <citation type="submission" date="2018-05" db="EMBL/GenBank/DDBJ databases">
        <authorList>
            <person name="Lanie J.A."/>
            <person name="Ng W.-L."/>
            <person name="Kazmierczak K.M."/>
            <person name="Andrzejewski T.M."/>
            <person name="Davidsen T.M."/>
            <person name="Wayne K.J."/>
            <person name="Tettelin H."/>
            <person name="Glass J.I."/>
            <person name="Rusch D."/>
            <person name="Podicherti R."/>
            <person name="Tsui H.-C.T."/>
            <person name="Winkler M.E."/>
        </authorList>
    </citation>
    <scope>NUCLEOTIDE SEQUENCE</scope>
</reference>